<name>A0A0A7LC55_9ARCH</name>
<organism evidence="1 2">
    <name type="scientific">Candidatus Methanoplasma termitum</name>
    <dbReference type="NCBI Taxonomy" id="1577791"/>
    <lineage>
        <taxon>Archaea</taxon>
        <taxon>Methanobacteriati</taxon>
        <taxon>Thermoplasmatota</taxon>
        <taxon>Thermoplasmata</taxon>
        <taxon>Methanomassiliicoccales</taxon>
        <taxon>Methanomassiliicoccaceae</taxon>
        <taxon>Candidatus Methanoplasma</taxon>
    </lineage>
</organism>
<accession>A0A0A7LC55</accession>
<dbReference type="EMBL" id="CP010070">
    <property type="protein sequence ID" value="AIZ56624.1"/>
    <property type="molecule type" value="Genomic_DNA"/>
</dbReference>
<evidence type="ECO:0000313" key="1">
    <source>
        <dbReference type="EMBL" id="AIZ56624.1"/>
    </source>
</evidence>
<dbReference type="RefSeq" id="WP_148305819.1">
    <property type="nucleotide sequence ID" value="NZ_CP010070.1"/>
</dbReference>
<dbReference type="HOGENOM" id="CLU_923174_0_0_2"/>
<sequence>MVRDSNNMLDPRKEKERFEVAALFDICSLDSTYPLDFIKHERPDWVNGRIGLEITKAMPSDSFQFYNIDLYKMTLKEIAELSFEYEGYITLRYVGGEYDGKLFHYYVQNRSIVTLRETGPVTIQYDWLSNEGKNAINTSIPVGTKSGRDRGCDNPFKAFNDAYIQFHEKLEKLNELPYTTRSENHLCLFSGRYTVLREKNIYALMENFNRDQAQREKRFDVVFLRVANYLLKYDLNNKIVCYFEEYSGFDWFSFKEKICNGQTGSKNFREIVGVVPDRCCEKGIIGKDDPIPPDLKFLFQK</sequence>
<proteinExistence type="predicted"/>
<dbReference type="AlphaFoldDB" id="A0A0A7LC55"/>
<gene>
    <name evidence="1" type="ORF">Mpt1_c07410</name>
</gene>
<dbReference type="GeneID" id="24818409"/>
<reference evidence="1 2" key="1">
    <citation type="journal article" date="2014" name="Appl. Environ. Microbiol.">
        <title>Comparative Genome Analysis of 'Candidatus Methanoplasma termitum' Indicates a New Mode of Energy Metabolism in the Seventh Order of Methanogens.</title>
        <authorList>
            <person name="Lang K."/>
            <person name="Schuldes J."/>
            <person name="Klingl A."/>
            <person name="Poehlein A."/>
            <person name="Daniel R."/>
            <person name="Brune A."/>
        </authorList>
    </citation>
    <scope>NUCLEOTIDE SEQUENCE [LARGE SCALE GENOMIC DNA]</scope>
    <source>
        <strain evidence="2">Mpt1</strain>
    </source>
</reference>
<keyword evidence="2" id="KW-1185">Reference proteome</keyword>
<dbReference type="KEGG" id="mear:Mpt1_c07410"/>
<protein>
    <submittedName>
        <fullName evidence="1">Uncharacterized protein</fullName>
    </submittedName>
</protein>
<dbReference type="Proteomes" id="UP000030787">
    <property type="component" value="Chromosome"/>
</dbReference>
<evidence type="ECO:0000313" key="2">
    <source>
        <dbReference type="Proteomes" id="UP000030787"/>
    </source>
</evidence>